<accession>A0AAX4NXM1</accession>
<proteinExistence type="predicted"/>
<protein>
    <submittedName>
        <fullName evidence="2">Uncharacterized protein</fullName>
    </submittedName>
</protein>
<sequence>MKGTNMVTGARRAPTSILLRGGDCRTAWLRASQGARGPRPRRAIETPQPAPVSPEDAERVVDELKQMKQEKLERAGKYRSKVAGTETPEWNFARVVSNTEVFPKMRELVLEVETSRELVSLRNSYCAVGKRCQAKVRGGEPVELVPSCAPFPAEEQHDALLKLRGDLRAGQTKLPEEPVRVSALLSVLVSPEDGEIFDLRPEDESVDAEDLQAEVGPFLGLGMDLRGPLQSVYNYPTVLLCVEGKGIGTAKAMIEASMGRGGLDLTYRDDVRLYYKVPNEDSVCYSHLFETWEEEFGVKTVVHTSTFLDAFDDDDTLEYEPEQTAVVSLGGEEADEMAAELCEEAEIKMLVRSSGEQREMHYADTGRVV</sequence>
<evidence type="ECO:0000256" key="1">
    <source>
        <dbReference type="SAM" id="MobiDB-lite"/>
    </source>
</evidence>
<dbReference type="PANTHER" id="PTHR47215">
    <property type="match status" value="1"/>
</dbReference>
<reference evidence="2 3" key="1">
    <citation type="submission" date="2024-03" db="EMBL/GenBank/DDBJ databases">
        <title>Complete genome sequence of the green alga Chloropicon roscoffensis RCC1871.</title>
        <authorList>
            <person name="Lemieux C."/>
            <person name="Pombert J.-F."/>
            <person name="Otis C."/>
            <person name="Turmel M."/>
        </authorList>
    </citation>
    <scope>NUCLEOTIDE SEQUENCE [LARGE SCALE GENOMIC DNA]</scope>
    <source>
        <strain evidence="2 3">RCC1871</strain>
    </source>
</reference>
<organism evidence="2 3">
    <name type="scientific">Chloropicon roscoffensis</name>
    <dbReference type="NCBI Taxonomy" id="1461544"/>
    <lineage>
        <taxon>Eukaryota</taxon>
        <taxon>Viridiplantae</taxon>
        <taxon>Chlorophyta</taxon>
        <taxon>Chloropicophyceae</taxon>
        <taxon>Chloropicales</taxon>
        <taxon>Chloropicaceae</taxon>
        <taxon>Chloropicon</taxon>
    </lineage>
</organism>
<dbReference type="AlphaFoldDB" id="A0AAX4NXM1"/>
<gene>
    <name evidence="2" type="ORF">HKI87_01g01020</name>
</gene>
<dbReference type="PANTHER" id="PTHR47215:SF3">
    <property type="entry name" value="FAD-BINDING FR-TYPE DOMAIN-CONTAINING PROTEIN"/>
    <property type="match status" value="1"/>
</dbReference>
<evidence type="ECO:0000313" key="3">
    <source>
        <dbReference type="Proteomes" id="UP001472866"/>
    </source>
</evidence>
<evidence type="ECO:0000313" key="2">
    <source>
        <dbReference type="EMBL" id="WZN58578.1"/>
    </source>
</evidence>
<keyword evidence="3" id="KW-1185">Reference proteome</keyword>
<feature type="region of interest" description="Disordered" evidence="1">
    <location>
        <begin position="32"/>
        <end position="58"/>
    </location>
</feature>
<dbReference type="Proteomes" id="UP001472866">
    <property type="component" value="Chromosome 01"/>
</dbReference>
<dbReference type="EMBL" id="CP151501">
    <property type="protein sequence ID" value="WZN58578.1"/>
    <property type="molecule type" value="Genomic_DNA"/>
</dbReference>
<name>A0AAX4NXM1_9CHLO</name>